<dbReference type="Gene3D" id="1.10.287.70">
    <property type="match status" value="1"/>
</dbReference>
<keyword evidence="5" id="KW-1185">Reference proteome</keyword>
<name>A0ABU5P398_9GAMM</name>
<reference evidence="4 5" key="1">
    <citation type="submission" date="2023-12" db="EMBL/GenBank/DDBJ databases">
        <title>Marinobacter qingdaonensis sp. nov., isolated from the intertidal sediment of Qingdao, PR China.</title>
        <authorList>
            <person name="Li Y."/>
        </authorList>
    </citation>
    <scope>NUCLEOTIDE SEQUENCE [LARGE SCALE GENOMIC DNA]</scope>
    <source>
        <strain evidence="4 5">ASW11-75</strain>
    </source>
</reference>
<keyword evidence="4" id="KW-0406">Ion transport</keyword>
<dbReference type="Pfam" id="PF07885">
    <property type="entry name" value="Ion_trans_2"/>
    <property type="match status" value="1"/>
</dbReference>
<comment type="caution">
    <text evidence="4">The sequence shown here is derived from an EMBL/GenBank/DDBJ whole genome shotgun (WGS) entry which is preliminary data.</text>
</comment>
<organism evidence="4 5">
    <name type="scientific">Marinobacter qingdaonensis</name>
    <dbReference type="NCBI Taxonomy" id="3108486"/>
    <lineage>
        <taxon>Bacteria</taxon>
        <taxon>Pseudomonadati</taxon>
        <taxon>Pseudomonadota</taxon>
        <taxon>Gammaproteobacteria</taxon>
        <taxon>Pseudomonadales</taxon>
        <taxon>Marinobacteraceae</taxon>
        <taxon>Marinobacter</taxon>
    </lineage>
</organism>
<keyword evidence="2" id="KW-1133">Transmembrane helix</keyword>
<evidence type="ECO:0000259" key="3">
    <source>
        <dbReference type="Pfam" id="PF07885"/>
    </source>
</evidence>
<feature type="transmembrane region" description="Helical" evidence="2">
    <location>
        <begin position="30"/>
        <end position="48"/>
    </location>
</feature>
<dbReference type="Gene3D" id="3.40.50.720">
    <property type="entry name" value="NAD(P)-binding Rossmann-like Domain"/>
    <property type="match status" value="1"/>
</dbReference>
<dbReference type="InterPro" id="IPR036291">
    <property type="entry name" value="NAD(P)-bd_dom_sf"/>
</dbReference>
<keyword evidence="2" id="KW-0812">Transmembrane</keyword>
<dbReference type="EMBL" id="JAYDCJ010000005">
    <property type="protein sequence ID" value="MEA1082553.1"/>
    <property type="molecule type" value="Genomic_DNA"/>
</dbReference>
<dbReference type="InterPro" id="IPR050721">
    <property type="entry name" value="Trk_Ktr_HKT_K-transport"/>
</dbReference>
<gene>
    <name evidence="4" type="ORF">U5822_17945</name>
</gene>
<feature type="domain" description="Potassium channel" evidence="3">
    <location>
        <begin position="33"/>
        <end position="103"/>
    </location>
</feature>
<dbReference type="GO" id="GO:0034220">
    <property type="term" value="P:monoatomic ion transmembrane transport"/>
    <property type="evidence" value="ECO:0007669"/>
    <property type="project" value="UniProtKB-KW"/>
</dbReference>
<keyword evidence="4" id="KW-0407">Ion channel</keyword>
<feature type="transmembrane region" description="Helical" evidence="2">
    <location>
        <begin position="81"/>
        <end position="103"/>
    </location>
</feature>
<dbReference type="InterPro" id="IPR013099">
    <property type="entry name" value="K_chnl_dom"/>
</dbReference>
<feature type="region of interest" description="Disordered" evidence="1">
    <location>
        <begin position="372"/>
        <end position="398"/>
    </location>
</feature>
<keyword evidence="2" id="KW-0472">Membrane</keyword>
<dbReference type="PANTHER" id="PTHR43833">
    <property type="entry name" value="POTASSIUM CHANNEL PROTEIN 2-RELATED-RELATED"/>
    <property type="match status" value="1"/>
</dbReference>
<protein>
    <submittedName>
        <fullName evidence="4">Potassium channel family protein</fullName>
    </submittedName>
</protein>
<evidence type="ECO:0000256" key="1">
    <source>
        <dbReference type="SAM" id="MobiDB-lite"/>
    </source>
</evidence>
<dbReference type="SUPFAM" id="SSF81324">
    <property type="entry name" value="Voltage-gated potassium channels"/>
    <property type="match status" value="1"/>
</dbReference>
<dbReference type="RefSeq" id="WP_322857051.1">
    <property type="nucleotide sequence ID" value="NZ_JAYDCJ010000005.1"/>
</dbReference>
<proteinExistence type="predicted"/>
<dbReference type="SUPFAM" id="SSF51735">
    <property type="entry name" value="NAD(P)-binding Rossmann-fold domains"/>
    <property type="match status" value="1"/>
</dbReference>
<dbReference type="Proteomes" id="UP001305746">
    <property type="component" value="Unassembled WGS sequence"/>
</dbReference>
<sequence>MMRNRRPLNPEHQQTHLPMGGLIRHRMKRLFLILAGLLCFQVLVIWTVEDLSLFESLWITMTTVSTVGYGDFAPKTLIGRLSTILIMFVGAITLLTLIVSDFIEYRFYRRERILTGRWIYKMNDHIVIINTPRNGGQQYFMRFASQVRSVPGYESIPIMLLTREFPTGLPPELSDVGMVHYHGSGFDPEALKAIHAGSARHIIVLASDECDPYSDSLTFDIAHRLCERNLGNRTTVECVSDDNRSRFRNLGIRTVLRPVRTYPEIMVRSVVAPGSEKVLEDMFNYEHDHPHRYDLKLDDLNWADIVSALVRHGIGTALAYIDEDDEVICHPPTTEEIEGKGLIVLVKSSETPSVELVQEALDRYRAFLANWHNGNNNGNGKPAEKTGRPDSSGSQADL</sequence>
<feature type="compositionally biased region" description="Polar residues" evidence="1">
    <location>
        <begin position="389"/>
        <end position="398"/>
    </location>
</feature>
<dbReference type="PANTHER" id="PTHR43833:SF9">
    <property type="entry name" value="POTASSIUM CHANNEL PROTEIN YUGO-RELATED"/>
    <property type="match status" value="1"/>
</dbReference>
<evidence type="ECO:0000256" key="2">
    <source>
        <dbReference type="SAM" id="Phobius"/>
    </source>
</evidence>
<accession>A0ABU5P398</accession>
<keyword evidence="4" id="KW-0813">Transport</keyword>
<evidence type="ECO:0000313" key="5">
    <source>
        <dbReference type="Proteomes" id="UP001305746"/>
    </source>
</evidence>
<evidence type="ECO:0000313" key="4">
    <source>
        <dbReference type="EMBL" id="MEA1082553.1"/>
    </source>
</evidence>